<feature type="domain" description="RecX second three-helical" evidence="6">
    <location>
        <begin position="64"/>
        <end position="104"/>
    </location>
</feature>
<dbReference type="Gene3D" id="1.10.10.10">
    <property type="entry name" value="Winged helix-like DNA-binding domain superfamily/Winged helix DNA-binding domain"/>
    <property type="match status" value="2"/>
</dbReference>
<comment type="caution">
    <text evidence="9">The sequence shown here is derived from an EMBL/GenBank/DDBJ whole genome shotgun (WGS) entry which is preliminary data.</text>
</comment>
<evidence type="ECO:0000256" key="4">
    <source>
        <dbReference type="ARBA" id="ARBA00022490"/>
    </source>
</evidence>
<dbReference type="HAMAP" id="MF_01114">
    <property type="entry name" value="RecX"/>
    <property type="match status" value="1"/>
</dbReference>
<dbReference type="InParanoid" id="A0A263D7Q3"/>
<dbReference type="InterPro" id="IPR053925">
    <property type="entry name" value="RecX_HTH_3rd"/>
</dbReference>
<evidence type="ECO:0000259" key="7">
    <source>
        <dbReference type="Pfam" id="PF21981"/>
    </source>
</evidence>
<dbReference type="InterPro" id="IPR053924">
    <property type="entry name" value="RecX_HTH_2nd"/>
</dbReference>
<dbReference type="GO" id="GO:0005737">
    <property type="term" value="C:cytoplasm"/>
    <property type="evidence" value="ECO:0007669"/>
    <property type="project" value="UniProtKB-SubCell"/>
</dbReference>
<evidence type="ECO:0000259" key="8">
    <source>
        <dbReference type="Pfam" id="PF21982"/>
    </source>
</evidence>
<evidence type="ECO:0000259" key="6">
    <source>
        <dbReference type="Pfam" id="PF02631"/>
    </source>
</evidence>
<gene>
    <name evidence="5" type="primary">recX</name>
    <name evidence="9" type="ORF">CFN78_04920</name>
</gene>
<dbReference type="InterPro" id="IPR036388">
    <property type="entry name" value="WH-like_DNA-bd_sf"/>
</dbReference>
<comment type="similarity">
    <text evidence="2 5">Belongs to the RecX family.</text>
</comment>
<sequence>MAKVNPAELPPEEARTKAKDVCFDLLAARPRSKDELRQALRRKGFDPEIGETILGKLDQAGLVDDRAFAELWVRSRHGNQGLARKALVAELRRKGVDGDIAAEAADEVDRDAEDERARELVRKRLRTMTHLDEQTVTRRLLGMLGRKGYSQGLSYAVIREELRDLGAESTMLDDITTD</sequence>
<keyword evidence="10" id="KW-1185">Reference proteome</keyword>
<evidence type="ECO:0000256" key="5">
    <source>
        <dbReference type="HAMAP-Rule" id="MF_01114"/>
    </source>
</evidence>
<dbReference type="Pfam" id="PF21982">
    <property type="entry name" value="RecX_HTH1"/>
    <property type="match status" value="1"/>
</dbReference>
<protein>
    <recommendedName>
        <fullName evidence="3 5">Regulatory protein RecX</fullName>
    </recommendedName>
</protein>
<evidence type="ECO:0000313" key="9">
    <source>
        <dbReference type="EMBL" id="OZM74463.1"/>
    </source>
</evidence>
<dbReference type="EMBL" id="NKYE01000002">
    <property type="protein sequence ID" value="OZM74463.1"/>
    <property type="molecule type" value="Genomic_DNA"/>
</dbReference>
<dbReference type="RefSeq" id="WP_094861361.1">
    <property type="nucleotide sequence ID" value="NZ_NKYE01000002.1"/>
</dbReference>
<feature type="domain" description="RecX first three-helical" evidence="8">
    <location>
        <begin position="18"/>
        <end position="57"/>
    </location>
</feature>
<organism evidence="9 10">
    <name type="scientific">Amycolatopsis antarctica</name>
    <dbReference type="NCBI Taxonomy" id="1854586"/>
    <lineage>
        <taxon>Bacteria</taxon>
        <taxon>Bacillati</taxon>
        <taxon>Actinomycetota</taxon>
        <taxon>Actinomycetes</taxon>
        <taxon>Pseudonocardiales</taxon>
        <taxon>Pseudonocardiaceae</taxon>
        <taxon>Amycolatopsis</taxon>
    </lineage>
</organism>
<comment type="function">
    <text evidence="5">Modulates RecA activity.</text>
</comment>
<dbReference type="InterPro" id="IPR053926">
    <property type="entry name" value="RecX_HTH_1st"/>
</dbReference>
<name>A0A263D7Q3_9PSEU</name>
<dbReference type="PANTHER" id="PTHR33602:SF1">
    <property type="entry name" value="REGULATORY PROTEIN RECX FAMILY PROTEIN"/>
    <property type="match status" value="1"/>
</dbReference>
<dbReference type="PANTHER" id="PTHR33602">
    <property type="entry name" value="REGULATORY PROTEIN RECX FAMILY PROTEIN"/>
    <property type="match status" value="1"/>
</dbReference>
<reference evidence="9 10" key="1">
    <citation type="submission" date="2017-07" db="EMBL/GenBank/DDBJ databases">
        <title>Amycolatopsis antarcticus sp. nov., isolated from the surface of an Antarcticus brown macroalga.</title>
        <authorList>
            <person name="Wang J."/>
            <person name="Leiva S."/>
            <person name="Huang J."/>
            <person name="Huang Y."/>
        </authorList>
    </citation>
    <scope>NUCLEOTIDE SEQUENCE [LARGE SCALE GENOMIC DNA]</scope>
    <source>
        <strain evidence="9 10">AU-G6</strain>
    </source>
</reference>
<evidence type="ECO:0000313" key="10">
    <source>
        <dbReference type="Proteomes" id="UP000242444"/>
    </source>
</evidence>
<dbReference type="Pfam" id="PF21981">
    <property type="entry name" value="RecX_HTH3"/>
    <property type="match status" value="1"/>
</dbReference>
<dbReference type="Proteomes" id="UP000242444">
    <property type="component" value="Unassembled WGS sequence"/>
</dbReference>
<comment type="subcellular location">
    <subcellularLocation>
        <location evidence="1 5">Cytoplasm</location>
    </subcellularLocation>
</comment>
<feature type="domain" description="RecX third three-helical" evidence="7">
    <location>
        <begin position="113"/>
        <end position="158"/>
    </location>
</feature>
<accession>A0A263D7Q3</accession>
<evidence type="ECO:0000256" key="3">
    <source>
        <dbReference type="ARBA" id="ARBA00018111"/>
    </source>
</evidence>
<dbReference type="InterPro" id="IPR003783">
    <property type="entry name" value="Regulatory_RecX"/>
</dbReference>
<dbReference type="OrthoDB" id="5244465at2"/>
<dbReference type="Pfam" id="PF02631">
    <property type="entry name" value="RecX_HTH2"/>
    <property type="match status" value="1"/>
</dbReference>
<dbReference type="GO" id="GO:0006282">
    <property type="term" value="P:regulation of DNA repair"/>
    <property type="evidence" value="ECO:0007669"/>
    <property type="project" value="UniProtKB-UniRule"/>
</dbReference>
<evidence type="ECO:0000256" key="1">
    <source>
        <dbReference type="ARBA" id="ARBA00004496"/>
    </source>
</evidence>
<evidence type="ECO:0000256" key="2">
    <source>
        <dbReference type="ARBA" id="ARBA00009695"/>
    </source>
</evidence>
<keyword evidence="4 5" id="KW-0963">Cytoplasm</keyword>
<proteinExistence type="inferred from homology"/>
<dbReference type="AlphaFoldDB" id="A0A263D7Q3"/>